<dbReference type="InterPro" id="IPR011989">
    <property type="entry name" value="ARM-like"/>
</dbReference>
<evidence type="ECO:0000256" key="1">
    <source>
        <dbReference type="ARBA" id="ARBA00022786"/>
    </source>
</evidence>
<comment type="caution">
    <text evidence="4">The sequence shown here is derived from an EMBL/GenBank/DDBJ whole genome shotgun (WGS) entry which is preliminary data.</text>
</comment>
<dbReference type="Proteomes" id="UP000639772">
    <property type="component" value="Unassembled WGS sequence"/>
</dbReference>
<dbReference type="GO" id="GO:0061630">
    <property type="term" value="F:ubiquitin protein ligase activity"/>
    <property type="evidence" value="ECO:0007669"/>
    <property type="project" value="UniProtKB-UniRule"/>
</dbReference>
<protein>
    <recommendedName>
        <fullName evidence="2 3">U-box domain-containing protein</fullName>
        <ecNumber evidence="2">2.3.2.27</ecNumber>
    </recommendedName>
    <alternativeName>
        <fullName evidence="2">RING-type E3 ubiquitin transferase PUB</fullName>
    </alternativeName>
</protein>
<keyword evidence="2" id="KW-0808">Transferase</keyword>
<comment type="function">
    <text evidence="2">Functions as an E3 ubiquitin ligase.</text>
</comment>
<reference evidence="4 5" key="1">
    <citation type="journal article" date="2020" name="Nat. Food">
        <title>A phased Vanilla planifolia genome enables genetic improvement of flavour and production.</title>
        <authorList>
            <person name="Hasing T."/>
            <person name="Tang H."/>
            <person name="Brym M."/>
            <person name="Khazi F."/>
            <person name="Huang T."/>
            <person name="Chambers A.H."/>
        </authorList>
    </citation>
    <scope>NUCLEOTIDE SEQUENCE [LARGE SCALE GENOMIC DNA]</scope>
    <source>
        <tissue evidence="4">Leaf</tissue>
    </source>
</reference>
<feature type="domain" description="U-box" evidence="3">
    <location>
        <begin position="38"/>
        <end position="355"/>
    </location>
</feature>
<dbReference type="PANTHER" id="PTHR22849">
    <property type="entry name" value="WDSAM1 PROTEIN"/>
    <property type="match status" value="1"/>
</dbReference>
<organism evidence="4 5">
    <name type="scientific">Vanilla planifolia</name>
    <name type="common">Vanilla</name>
    <dbReference type="NCBI Taxonomy" id="51239"/>
    <lineage>
        <taxon>Eukaryota</taxon>
        <taxon>Viridiplantae</taxon>
        <taxon>Streptophyta</taxon>
        <taxon>Embryophyta</taxon>
        <taxon>Tracheophyta</taxon>
        <taxon>Spermatophyta</taxon>
        <taxon>Magnoliopsida</taxon>
        <taxon>Liliopsida</taxon>
        <taxon>Asparagales</taxon>
        <taxon>Orchidaceae</taxon>
        <taxon>Vanilloideae</taxon>
        <taxon>Vanilleae</taxon>
        <taxon>Vanilla</taxon>
    </lineage>
</organism>
<comment type="pathway">
    <text evidence="2">Protein modification; protein ubiquitination.</text>
</comment>
<evidence type="ECO:0000256" key="2">
    <source>
        <dbReference type="RuleBase" id="RU369093"/>
    </source>
</evidence>
<dbReference type="SUPFAM" id="SSF48371">
    <property type="entry name" value="ARM repeat"/>
    <property type="match status" value="1"/>
</dbReference>
<dbReference type="EC" id="2.3.2.27" evidence="2"/>
<sequence length="361" mass="38972">MPPMSPMSGNLASFRFADVSNSTTLGATRLTAAEAFSILSQLALASRRGERSLCRKSAATVRALASASDRNRRRLAASGAACVLAAAFRGFSRGGGSESFDILCGILSSLVLVFSFEDEEVLSDLGSPESLDSIVLILRCGDSSERSNAALVLKEIFSFDGDLARAAARVEGLIEELVGLIRDPISPRCAKAALLAVFHLMVSADEWMAARLVRMDMVRLVLESLVDSESDKRMSEVALAAFGRLCSFEPGRKKAYENALTMPVLVKKMFGVSDLATEHAVSSLWVLCKNWQGGEEEGRGGGCVGEALQLGAFLKLLMLLQVECREGVRERATDLLKHMYENEHGVGCIDNKDFKGLRLPI</sequence>
<name>A0A835RZJ7_VANPL</name>
<evidence type="ECO:0000313" key="4">
    <source>
        <dbReference type="EMBL" id="KAG0494877.1"/>
    </source>
</evidence>
<dbReference type="PANTHER" id="PTHR22849:SF161">
    <property type="entry name" value="U-BOX DOMAIN-CONTAINING PROTEIN"/>
    <property type="match status" value="1"/>
</dbReference>
<dbReference type="OrthoDB" id="767278at2759"/>
<keyword evidence="1 2" id="KW-0833">Ubl conjugation pathway</keyword>
<proteinExistence type="predicted"/>
<dbReference type="InterPro" id="IPR058678">
    <property type="entry name" value="ARM_PUB"/>
</dbReference>
<dbReference type="Pfam" id="PF25598">
    <property type="entry name" value="ARM_PUB"/>
    <property type="match status" value="1"/>
</dbReference>
<dbReference type="GO" id="GO:0016567">
    <property type="term" value="P:protein ubiquitination"/>
    <property type="evidence" value="ECO:0007669"/>
    <property type="project" value="UniProtKB-UniRule"/>
</dbReference>
<dbReference type="InterPro" id="IPR016024">
    <property type="entry name" value="ARM-type_fold"/>
</dbReference>
<comment type="catalytic activity">
    <reaction evidence="2">
        <text>S-ubiquitinyl-[E2 ubiquitin-conjugating enzyme]-L-cysteine + [acceptor protein]-L-lysine = [E2 ubiquitin-conjugating enzyme]-L-cysteine + N(6)-ubiquitinyl-[acceptor protein]-L-lysine.</text>
        <dbReference type="EC" id="2.3.2.27"/>
    </reaction>
</comment>
<accession>A0A835RZJ7</accession>
<gene>
    <name evidence="4" type="ORF">HPP92_005871</name>
</gene>
<evidence type="ECO:0000259" key="3">
    <source>
        <dbReference type="Pfam" id="PF25598"/>
    </source>
</evidence>
<dbReference type="AlphaFoldDB" id="A0A835RZJ7"/>
<dbReference type="InterPro" id="IPR045185">
    <property type="entry name" value="PUB22/23/24-like"/>
</dbReference>
<dbReference type="Gene3D" id="1.25.10.10">
    <property type="entry name" value="Leucine-rich Repeat Variant"/>
    <property type="match status" value="1"/>
</dbReference>
<evidence type="ECO:0000313" key="5">
    <source>
        <dbReference type="Proteomes" id="UP000639772"/>
    </source>
</evidence>
<dbReference type="EMBL" id="JADCNM010000002">
    <property type="protein sequence ID" value="KAG0494877.1"/>
    <property type="molecule type" value="Genomic_DNA"/>
</dbReference>